<dbReference type="InterPro" id="IPR012796">
    <property type="entry name" value="Lysidine-tRNA-synth_C"/>
</dbReference>
<comment type="catalytic activity">
    <reaction evidence="7 8">
        <text>cytidine(34) in tRNA(Ile2) + L-lysine + ATP = lysidine(34) in tRNA(Ile2) + AMP + diphosphate + H(+)</text>
        <dbReference type="Rhea" id="RHEA:43744"/>
        <dbReference type="Rhea" id="RHEA-COMP:10625"/>
        <dbReference type="Rhea" id="RHEA-COMP:10670"/>
        <dbReference type="ChEBI" id="CHEBI:15378"/>
        <dbReference type="ChEBI" id="CHEBI:30616"/>
        <dbReference type="ChEBI" id="CHEBI:32551"/>
        <dbReference type="ChEBI" id="CHEBI:33019"/>
        <dbReference type="ChEBI" id="CHEBI:82748"/>
        <dbReference type="ChEBI" id="CHEBI:83665"/>
        <dbReference type="ChEBI" id="CHEBI:456215"/>
        <dbReference type="EC" id="6.3.4.19"/>
    </reaction>
</comment>
<accession>A0A4R3KED6</accession>
<protein>
    <recommendedName>
        <fullName evidence="8">tRNA(Ile)-lysidine synthase</fullName>
        <ecNumber evidence="8">6.3.4.19</ecNumber>
    </recommendedName>
    <alternativeName>
        <fullName evidence="8">tRNA(Ile)-2-lysyl-cytidine synthase</fullName>
    </alternativeName>
    <alternativeName>
        <fullName evidence="8">tRNA(Ile)-lysidine synthetase</fullName>
    </alternativeName>
</protein>
<dbReference type="InterPro" id="IPR011063">
    <property type="entry name" value="TilS/TtcA_N"/>
</dbReference>
<dbReference type="EMBL" id="SMAA01000003">
    <property type="protein sequence ID" value="TCS81001.1"/>
    <property type="molecule type" value="Genomic_DNA"/>
</dbReference>
<reference evidence="10 11" key="1">
    <citation type="submission" date="2019-03" db="EMBL/GenBank/DDBJ databases">
        <title>Genomic Encyclopedia of Type Strains, Phase IV (KMG-IV): sequencing the most valuable type-strain genomes for metagenomic binning, comparative biology and taxonomic classification.</title>
        <authorList>
            <person name="Goeker M."/>
        </authorList>
    </citation>
    <scope>NUCLEOTIDE SEQUENCE [LARGE SCALE GENOMIC DNA]</scope>
    <source>
        <strain evidence="10 11">DSM 20467</strain>
    </source>
</reference>
<evidence type="ECO:0000313" key="11">
    <source>
        <dbReference type="Proteomes" id="UP000295188"/>
    </source>
</evidence>
<keyword evidence="2 8" id="KW-0963">Cytoplasm</keyword>
<dbReference type="Proteomes" id="UP000295188">
    <property type="component" value="Unassembled WGS sequence"/>
</dbReference>
<dbReference type="SUPFAM" id="SSF82829">
    <property type="entry name" value="MesJ substrate recognition domain-like"/>
    <property type="match status" value="1"/>
</dbReference>
<comment type="similarity">
    <text evidence="8">Belongs to the tRNA(Ile)-lysidine synthase family.</text>
</comment>
<keyword evidence="5 8" id="KW-0547">Nucleotide-binding</keyword>
<dbReference type="GO" id="GO:0032267">
    <property type="term" value="F:tRNA(Ile)-lysidine synthase activity"/>
    <property type="evidence" value="ECO:0007669"/>
    <property type="project" value="UniProtKB-EC"/>
</dbReference>
<feature type="domain" description="Lysidine-tRNA(Ile) synthetase C-terminal" evidence="9">
    <location>
        <begin position="379"/>
        <end position="451"/>
    </location>
</feature>
<dbReference type="GO" id="GO:0005524">
    <property type="term" value="F:ATP binding"/>
    <property type="evidence" value="ECO:0007669"/>
    <property type="project" value="UniProtKB-UniRule"/>
</dbReference>
<evidence type="ECO:0000256" key="3">
    <source>
        <dbReference type="ARBA" id="ARBA00022598"/>
    </source>
</evidence>
<evidence type="ECO:0000256" key="1">
    <source>
        <dbReference type="ARBA" id="ARBA00004496"/>
    </source>
</evidence>
<keyword evidence="3 8" id="KW-0436">Ligase</keyword>
<dbReference type="NCBIfam" id="TIGR02432">
    <property type="entry name" value="lysidine_TilS_N"/>
    <property type="match status" value="1"/>
</dbReference>
<sequence length="467" mass="52458">MLAHVLKFSNHHKLFSNGDCILLACSGGPDSLCMTHIFMRLAEKCNLKIFVAHVEHGIRGQASIADAQFVEKFCRDNQLPFYLKEVNACAYADTHKISLETAARELRYDFLRETAHSLGCTAIAVAHHRGDQAETVLMHMLRGAGLDGLSGIQPKAHGIIRPLLDCTREDIENYCRLHALQPRRDATNGDTTYTRNRIRMDLLPYLRSYNSNIEETLCRTAFLLAEENDFLTTYAQTVYNKIVSKVKNRCAFLLAEFSLQHIAVKRKLIRAAIFDLCGTTKDIRNVHIDAIILLAAREKTGTSINLPHALKVLIEYHQLIISTEKEVTCINKAFPLNVPGSTQIPESGIIINAETAQTVESVKTKQICFIDKDKIAGSLKIRTRKNGDSFSPKGLTGHKKLKDLFIDNKIPRIDRDRIPILFDDIGIVWIAGIQQDNRCVPTTESKNLVKLSLNDTNSILTFTTQPH</sequence>
<organism evidence="10 11">
    <name type="scientific">Pectinatus cerevisiiphilus</name>
    <dbReference type="NCBI Taxonomy" id="86956"/>
    <lineage>
        <taxon>Bacteria</taxon>
        <taxon>Bacillati</taxon>
        <taxon>Bacillota</taxon>
        <taxon>Negativicutes</taxon>
        <taxon>Selenomonadales</taxon>
        <taxon>Selenomonadaceae</taxon>
        <taxon>Pectinatus</taxon>
    </lineage>
</organism>
<dbReference type="RefSeq" id="WP_132547768.1">
    <property type="nucleotide sequence ID" value="NZ_SMAA01000003.1"/>
</dbReference>
<keyword evidence="4 8" id="KW-0819">tRNA processing</keyword>
<gene>
    <name evidence="8" type="primary">tilS</name>
    <name evidence="10" type="ORF">EDC37_103171</name>
</gene>
<dbReference type="InterPro" id="IPR014729">
    <property type="entry name" value="Rossmann-like_a/b/a_fold"/>
</dbReference>
<proteinExistence type="inferred from homology"/>
<dbReference type="GO" id="GO:0006400">
    <property type="term" value="P:tRNA modification"/>
    <property type="evidence" value="ECO:0007669"/>
    <property type="project" value="UniProtKB-UniRule"/>
</dbReference>
<dbReference type="GO" id="GO:0005737">
    <property type="term" value="C:cytoplasm"/>
    <property type="evidence" value="ECO:0007669"/>
    <property type="project" value="UniProtKB-SubCell"/>
</dbReference>
<dbReference type="PANTHER" id="PTHR43033:SF1">
    <property type="entry name" value="TRNA(ILE)-LYSIDINE SYNTHASE-RELATED"/>
    <property type="match status" value="1"/>
</dbReference>
<name>A0A4R3KED6_9FIRM</name>
<dbReference type="HAMAP" id="MF_01161">
    <property type="entry name" value="tRNA_Ile_lys_synt"/>
    <property type="match status" value="1"/>
</dbReference>
<dbReference type="Pfam" id="PF11734">
    <property type="entry name" value="TilS_C"/>
    <property type="match status" value="1"/>
</dbReference>
<dbReference type="AlphaFoldDB" id="A0A4R3KED6"/>
<comment type="function">
    <text evidence="8">Ligates lysine onto the cytidine present at position 34 of the AUA codon-specific tRNA(Ile) that contains the anticodon CAU, in an ATP-dependent manner. Cytidine is converted to lysidine, thus changing the amino acid specificity of the tRNA from methionine to isoleucine.</text>
</comment>
<keyword evidence="11" id="KW-1185">Reference proteome</keyword>
<evidence type="ECO:0000259" key="9">
    <source>
        <dbReference type="SMART" id="SM00977"/>
    </source>
</evidence>
<dbReference type="EC" id="6.3.4.19" evidence="8"/>
<dbReference type="PANTHER" id="PTHR43033">
    <property type="entry name" value="TRNA(ILE)-LYSIDINE SYNTHASE-RELATED"/>
    <property type="match status" value="1"/>
</dbReference>
<dbReference type="SUPFAM" id="SSF56037">
    <property type="entry name" value="PheT/TilS domain"/>
    <property type="match status" value="1"/>
</dbReference>
<dbReference type="CDD" id="cd01992">
    <property type="entry name" value="TilS_N"/>
    <property type="match status" value="1"/>
</dbReference>
<dbReference type="Gene3D" id="3.40.50.620">
    <property type="entry name" value="HUPs"/>
    <property type="match status" value="1"/>
</dbReference>
<evidence type="ECO:0000313" key="10">
    <source>
        <dbReference type="EMBL" id="TCS81001.1"/>
    </source>
</evidence>
<evidence type="ECO:0000256" key="4">
    <source>
        <dbReference type="ARBA" id="ARBA00022694"/>
    </source>
</evidence>
<dbReference type="InterPro" id="IPR012094">
    <property type="entry name" value="tRNA_Ile_lys_synt"/>
</dbReference>
<comment type="caution">
    <text evidence="10">The sequence shown here is derived from an EMBL/GenBank/DDBJ whole genome shotgun (WGS) entry which is preliminary data.</text>
</comment>
<comment type="domain">
    <text evidence="8">The N-terminal region contains the highly conserved SGGXDS motif, predicted to be a P-loop motif involved in ATP binding.</text>
</comment>
<evidence type="ECO:0000256" key="6">
    <source>
        <dbReference type="ARBA" id="ARBA00022840"/>
    </source>
</evidence>
<keyword evidence="6 8" id="KW-0067">ATP-binding</keyword>
<feature type="binding site" evidence="8">
    <location>
        <begin position="26"/>
        <end position="31"/>
    </location>
    <ligand>
        <name>ATP</name>
        <dbReference type="ChEBI" id="CHEBI:30616"/>
    </ligand>
</feature>
<dbReference type="InterPro" id="IPR012795">
    <property type="entry name" value="tRNA_Ile_lys_synt_N"/>
</dbReference>
<comment type="subcellular location">
    <subcellularLocation>
        <location evidence="1 8">Cytoplasm</location>
    </subcellularLocation>
</comment>
<dbReference type="Pfam" id="PF01171">
    <property type="entry name" value="ATP_bind_3"/>
    <property type="match status" value="1"/>
</dbReference>
<evidence type="ECO:0000256" key="2">
    <source>
        <dbReference type="ARBA" id="ARBA00022490"/>
    </source>
</evidence>
<dbReference type="NCBIfam" id="TIGR02433">
    <property type="entry name" value="lysidine_TilS_C"/>
    <property type="match status" value="1"/>
</dbReference>
<evidence type="ECO:0000256" key="8">
    <source>
        <dbReference type="HAMAP-Rule" id="MF_01161"/>
    </source>
</evidence>
<evidence type="ECO:0000256" key="7">
    <source>
        <dbReference type="ARBA" id="ARBA00048539"/>
    </source>
</evidence>
<dbReference type="SMART" id="SM00977">
    <property type="entry name" value="TilS_C"/>
    <property type="match status" value="1"/>
</dbReference>
<dbReference type="OrthoDB" id="9807403at2"/>
<dbReference type="SUPFAM" id="SSF52402">
    <property type="entry name" value="Adenine nucleotide alpha hydrolases-like"/>
    <property type="match status" value="1"/>
</dbReference>
<evidence type="ECO:0000256" key="5">
    <source>
        <dbReference type="ARBA" id="ARBA00022741"/>
    </source>
</evidence>
<dbReference type="Gene3D" id="1.20.59.20">
    <property type="match status" value="1"/>
</dbReference>